<name>A0AAE0D2E3_COLKA</name>
<feature type="region of interest" description="Disordered" evidence="1">
    <location>
        <begin position="1"/>
        <end position="56"/>
    </location>
</feature>
<dbReference type="AlphaFoldDB" id="A0AAE0D2E3"/>
<evidence type="ECO:0000313" key="3">
    <source>
        <dbReference type="Proteomes" id="UP001281614"/>
    </source>
</evidence>
<reference evidence="2" key="1">
    <citation type="submission" date="2023-02" db="EMBL/GenBank/DDBJ databases">
        <title>Colletotrichum kahawae CIFC_Que2 genome sequencing and assembly.</title>
        <authorList>
            <person name="Baroncelli R."/>
        </authorList>
    </citation>
    <scope>NUCLEOTIDE SEQUENCE</scope>
    <source>
        <strain evidence="2">CIFC_Que2</strain>
    </source>
</reference>
<organism evidence="2 3">
    <name type="scientific">Colletotrichum kahawae</name>
    <name type="common">Coffee berry disease fungus</name>
    <dbReference type="NCBI Taxonomy" id="34407"/>
    <lineage>
        <taxon>Eukaryota</taxon>
        <taxon>Fungi</taxon>
        <taxon>Dikarya</taxon>
        <taxon>Ascomycota</taxon>
        <taxon>Pezizomycotina</taxon>
        <taxon>Sordariomycetes</taxon>
        <taxon>Hypocreomycetidae</taxon>
        <taxon>Glomerellales</taxon>
        <taxon>Glomerellaceae</taxon>
        <taxon>Colletotrichum</taxon>
        <taxon>Colletotrichum gloeosporioides species complex</taxon>
    </lineage>
</organism>
<evidence type="ECO:0000256" key="1">
    <source>
        <dbReference type="SAM" id="MobiDB-lite"/>
    </source>
</evidence>
<comment type="caution">
    <text evidence="2">The sequence shown here is derived from an EMBL/GenBank/DDBJ whole genome shotgun (WGS) entry which is preliminary data.</text>
</comment>
<gene>
    <name evidence="2" type="ORF">CKAH01_06588</name>
</gene>
<accession>A0AAE0D2E3</accession>
<dbReference type="Proteomes" id="UP001281614">
    <property type="component" value="Unassembled WGS sequence"/>
</dbReference>
<feature type="compositionally biased region" description="Low complexity" evidence="1">
    <location>
        <begin position="17"/>
        <end position="27"/>
    </location>
</feature>
<protein>
    <submittedName>
        <fullName evidence="2">Uncharacterized protein</fullName>
    </submittedName>
</protein>
<keyword evidence="3" id="KW-1185">Reference proteome</keyword>
<proteinExistence type="predicted"/>
<sequence>MASQPPASSGPPPAPSAGPDRGSGAPSEPSSTSRAKRRRDTEAQQSRPSLGPLNVAGTATGAVLKALNEEAKHYEDRKDVFMTIAQSVDNVVSCFEGPKKQIAKEAIAHVIQALKRFMGNETAAPAPAPALSWKWADVAASAGTAAATPARNVTRYPTQPRGQTQPQALTQPKEDLRVFARIPEEGLTAARRHAPFTLRRTVCQAFGLQLADIPYIYHIATSYSLRPLNKQVQQALLTNKQKLANSLGAYKVKTPIKWFTYVVPRYPAKLWTLEGDALDPAALVEEEVLA</sequence>
<dbReference type="EMBL" id="VYYT01000289">
    <property type="protein sequence ID" value="KAK2747411.1"/>
    <property type="molecule type" value="Genomic_DNA"/>
</dbReference>
<evidence type="ECO:0000313" key="2">
    <source>
        <dbReference type="EMBL" id="KAK2747411.1"/>
    </source>
</evidence>